<organism evidence="3 4">
    <name type="scientific">Onychostoma macrolepis</name>
    <dbReference type="NCBI Taxonomy" id="369639"/>
    <lineage>
        <taxon>Eukaryota</taxon>
        <taxon>Metazoa</taxon>
        <taxon>Chordata</taxon>
        <taxon>Craniata</taxon>
        <taxon>Vertebrata</taxon>
        <taxon>Euteleostomi</taxon>
        <taxon>Actinopterygii</taxon>
        <taxon>Neopterygii</taxon>
        <taxon>Teleostei</taxon>
        <taxon>Ostariophysi</taxon>
        <taxon>Cypriniformes</taxon>
        <taxon>Cyprinidae</taxon>
        <taxon>Acrossocheilinae</taxon>
        <taxon>Onychostoma</taxon>
    </lineage>
</organism>
<feature type="coiled-coil region" evidence="1">
    <location>
        <begin position="132"/>
        <end position="166"/>
    </location>
</feature>
<reference evidence="3 4" key="1">
    <citation type="submission" date="2020-04" db="EMBL/GenBank/DDBJ databases">
        <title>Chromosome-level genome assembly of a cyprinid fish Onychostoma macrolepis by integration of Nanopore Sequencing, Bionano and Hi-C technology.</title>
        <authorList>
            <person name="Wang D."/>
        </authorList>
    </citation>
    <scope>NUCLEOTIDE SEQUENCE [LARGE SCALE GENOMIC DNA]</scope>
    <source>
        <strain evidence="3">SWU-2019</strain>
        <tissue evidence="3">Muscle</tissue>
    </source>
</reference>
<evidence type="ECO:0000313" key="4">
    <source>
        <dbReference type="Proteomes" id="UP000579812"/>
    </source>
</evidence>
<name>A0A7J6DBS6_9TELE</name>
<dbReference type="Proteomes" id="UP000579812">
    <property type="component" value="Unassembled WGS sequence"/>
</dbReference>
<evidence type="ECO:0000313" key="3">
    <source>
        <dbReference type="EMBL" id="KAF4116700.1"/>
    </source>
</evidence>
<proteinExistence type="predicted"/>
<keyword evidence="1" id="KW-0175">Coiled coil</keyword>
<keyword evidence="4" id="KW-1185">Reference proteome</keyword>
<evidence type="ECO:0000256" key="1">
    <source>
        <dbReference type="SAM" id="Coils"/>
    </source>
</evidence>
<gene>
    <name evidence="3" type="ORF">G5714_004189</name>
</gene>
<protein>
    <submittedName>
        <fullName evidence="3">Uncharacterized protein</fullName>
    </submittedName>
</protein>
<comment type="caution">
    <text evidence="3">The sequence shown here is derived from an EMBL/GenBank/DDBJ whole genome shotgun (WGS) entry which is preliminary data.</text>
</comment>
<dbReference type="EMBL" id="JAAMOB010000003">
    <property type="protein sequence ID" value="KAF4116700.1"/>
    <property type="molecule type" value="Genomic_DNA"/>
</dbReference>
<accession>A0A7J6DBS6</accession>
<dbReference type="AlphaFoldDB" id="A0A7J6DBS6"/>
<feature type="region of interest" description="Disordered" evidence="2">
    <location>
        <begin position="64"/>
        <end position="86"/>
    </location>
</feature>
<sequence length="176" mass="20508">MATLTQAECTCYPEKCRSVQARQNTEKTLRDNPDVLYADYIQLDGKRIKNNLIFRTTMINAWPESRRRETDSEEEGPVKLSPSPPDRRLRHSLALLDLDFTEFREYTQAKLSDTHNTNLYIQELKNKLQPLKKNTNSSITELTRALRELQEENPTLRVQIGKLEKKKRASPDSCKK</sequence>
<evidence type="ECO:0000256" key="2">
    <source>
        <dbReference type="SAM" id="MobiDB-lite"/>
    </source>
</evidence>